<feature type="compositionally biased region" description="Polar residues" evidence="1">
    <location>
        <begin position="215"/>
        <end position="228"/>
    </location>
</feature>
<gene>
    <name evidence="2" type="ORF">AGOR_G00124200</name>
</gene>
<feature type="region of interest" description="Disordered" evidence="1">
    <location>
        <begin position="339"/>
        <end position="363"/>
    </location>
</feature>
<sequence length="380" mass="41474">MFSADNGMPSIRSTWNQGAGSATDKGGTAALNVRAGLSSPLRRLQQSFTKMQHLKAIILVISFMAAKGLPVQQNTDSSRTEASWEYPDQKANQVADKTELIKEVSNIWKSSLENSALYGQGVLQGQSPLGGDLRRKLSLESQRLRTRLEQELRELRERLSSAFSFVYPTLTTPLQLTPTSAHDQLVPLARQLRDTLDNNTRKLCASLSQYVHGPETTNSQGPSPSSAPEQPIQYQEAMQGIDQMLGSSDREMTAHLEEFQTQAVGMAEGLGGGAAVLRQEVEAFGAGVRSRAESLRAGLDSIQAFRGGLSKHVVQFCHTSSEENRLFSRRIEQQLAALGQGRREAPGEIPSVPPESTGSLVEDFSPKLTALLQDILKTLN</sequence>
<evidence type="ECO:0000313" key="3">
    <source>
        <dbReference type="Proteomes" id="UP000829720"/>
    </source>
</evidence>
<dbReference type="EMBL" id="JAERUA010000011">
    <property type="protein sequence ID" value="KAI1893484.1"/>
    <property type="molecule type" value="Genomic_DNA"/>
</dbReference>
<reference evidence="2" key="1">
    <citation type="submission" date="2021-01" db="EMBL/GenBank/DDBJ databases">
        <authorList>
            <person name="Zahm M."/>
            <person name="Roques C."/>
            <person name="Cabau C."/>
            <person name="Klopp C."/>
            <person name="Donnadieu C."/>
            <person name="Jouanno E."/>
            <person name="Lampietro C."/>
            <person name="Louis A."/>
            <person name="Herpin A."/>
            <person name="Echchiki A."/>
            <person name="Berthelot C."/>
            <person name="Parey E."/>
            <person name="Roest-Crollius H."/>
            <person name="Braasch I."/>
            <person name="Postlethwait J."/>
            <person name="Bobe J."/>
            <person name="Montfort J."/>
            <person name="Bouchez O."/>
            <person name="Begum T."/>
            <person name="Mejri S."/>
            <person name="Adams A."/>
            <person name="Chen W.-J."/>
            <person name="Guiguen Y."/>
        </authorList>
    </citation>
    <scope>NUCLEOTIDE SEQUENCE</scope>
    <source>
        <tissue evidence="2">Blood</tissue>
    </source>
</reference>
<name>A0A8T3DCJ0_9TELE</name>
<dbReference type="SUPFAM" id="SSF58113">
    <property type="entry name" value="Apolipoprotein A-I"/>
    <property type="match status" value="1"/>
</dbReference>
<evidence type="ECO:0000256" key="1">
    <source>
        <dbReference type="SAM" id="MobiDB-lite"/>
    </source>
</evidence>
<comment type="caution">
    <text evidence="2">The sequence shown here is derived from an EMBL/GenBank/DDBJ whole genome shotgun (WGS) entry which is preliminary data.</text>
</comment>
<dbReference type="AlphaFoldDB" id="A0A8T3DCJ0"/>
<organism evidence="2 3">
    <name type="scientific">Albula goreensis</name>
    <dbReference type="NCBI Taxonomy" id="1534307"/>
    <lineage>
        <taxon>Eukaryota</taxon>
        <taxon>Metazoa</taxon>
        <taxon>Chordata</taxon>
        <taxon>Craniata</taxon>
        <taxon>Vertebrata</taxon>
        <taxon>Euteleostomi</taxon>
        <taxon>Actinopterygii</taxon>
        <taxon>Neopterygii</taxon>
        <taxon>Teleostei</taxon>
        <taxon>Albuliformes</taxon>
        <taxon>Albulidae</taxon>
        <taxon>Albula</taxon>
    </lineage>
</organism>
<feature type="region of interest" description="Disordered" evidence="1">
    <location>
        <begin position="212"/>
        <end position="231"/>
    </location>
</feature>
<keyword evidence="3" id="KW-1185">Reference proteome</keyword>
<proteinExistence type="predicted"/>
<protein>
    <submittedName>
        <fullName evidence="2">Uncharacterized protein</fullName>
    </submittedName>
</protein>
<dbReference type="Gene3D" id="1.20.120.20">
    <property type="entry name" value="Apolipoprotein"/>
    <property type="match status" value="1"/>
</dbReference>
<evidence type="ECO:0000313" key="2">
    <source>
        <dbReference type="EMBL" id="KAI1893484.1"/>
    </source>
</evidence>
<accession>A0A8T3DCJ0</accession>
<feature type="compositionally biased region" description="Polar residues" evidence="1">
    <location>
        <begin position="11"/>
        <end position="20"/>
    </location>
</feature>
<dbReference type="OrthoDB" id="8942424at2759"/>
<dbReference type="Proteomes" id="UP000829720">
    <property type="component" value="Unassembled WGS sequence"/>
</dbReference>
<feature type="region of interest" description="Disordered" evidence="1">
    <location>
        <begin position="1"/>
        <end position="27"/>
    </location>
</feature>